<proteinExistence type="predicted"/>
<dbReference type="NCBIfam" id="NF033832">
    <property type="entry name" value="sce7726_fam"/>
    <property type="match status" value="1"/>
</dbReference>
<evidence type="ECO:0000313" key="1">
    <source>
        <dbReference type="EMBL" id="KFJ01338.1"/>
    </source>
</evidence>
<keyword evidence="2" id="KW-1185">Reference proteome</keyword>
<comment type="caution">
    <text evidence="1">The sequence shown here is derived from an EMBL/GenBank/DDBJ whole genome shotgun (WGS) entry which is preliminary data.</text>
</comment>
<sequence length="566" mass="65565">MRMMERDESYYQDVVAYRLLLHSHSLRTSKAFRQLHVANSIADTVIINGHGTVYEIKSDLDTFERLEGQLKDYFKVFSYVNVVIPEEKLTCLRERLAVMPEFGRHVGVYVLTRRNALKKVQAPDEYNNDLSGLELLKMLRKPEYSAILRSEFGMLPDVPPAMFYPACRKMFLDIPVLKAQALVMAAIKQRNAWTREDLERFPEAQRISLYFSYDKMQQVPRRKTFRLRMTRQGGCVMTYYPYLRARQYELFALRELLTGGLLSRDVVPIIEPVRDMPQLHQVIRLFREREGSALGVVLNPNMGELTSDIDLDTKLDIYGRNESEPLIGAAGTVSPVILLNKDAVEVAERVRNADESLLQDDGIVFVSESDRDRIGDLKKFDFRAVALSDSERLNRDLKRSGIRSRRILFSDPFIKRENNAAYAQDDHADEFFSDDHLWYEKEGYVGFGDYSIVGDNYTERGGMPKAVALHIVYFDDEWTLRIHHFVSEVSDDAHETPMKFIETARQLDSWHEAREGLPYEHMTLGMQTLINHAKTGTYPGLPTIKKLSIMHHLQLMSWFLSERPDR</sequence>
<name>A0A087E0N7_9BIFI</name>
<protein>
    <submittedName>
        <fullName evidence="1">Uncharacterized protein</fullName>
    </submittedName>
</protein>
<dbReference type="EMBL" id="JGZP01000002">
    <property type="protein sequence ID" value="KFJ01338.1"/>
    <property type="molecule type" value="Genomic_DNA"/>
</dbReference>
<reference evidence="1 2" key="1">
    <citation type="submission" date="2014-03" db="EMBL/GenBank/DDBJ databases">
        <title>Genomics of Bifidobacteria.</title>
        <authorList>
            <person name="Ventura M."/>
            <person name="Milani C."/>
            <person name="Lugli G.A."/>
        </authorList>
    </citation>
    <scope>NUCLEOTIDE SEQUENCE [LARGE SCALE GENOMIC DNA]</scope>
    <source>
        <strain evidence="1 2">DSM 23968</strain>
    </source>
</reference>
<dbReference type="AlphaFoldDB" id="A0A087E0N7"/>
<dbReference type="InterPro" id="IPR047729">
    <property type="entry name" value="Sce7726-like"/>
</dbReference>
<dbReference type="eggNOG" id="ENOG502ZAXQ">
    <property type="taxonomic scope" value="Bacteria"/>
</dbReference>
<accession>A0A087E0N7</accession>
<evidence type="ECO:0000313" key="2">
    <source>
        <dbReference type="Proteomes" id="UP000029004"/>
    </source>
</evidence>
<dbReference type="InterPro" id="IPR047727">
    <property type="entry name" value="Sce7725-like"/>
</dbReference>
<dbReference type="Proteomes" id="UP000029004">
    <property type="component" value="Unassembled WGS sequence"/>
</dbReference>
<dbReference type="STRING" id="762211.BSTEL_1467"/>
<gene>
    <name evidence="1" type="ORF">BSTEL_1467</name>
</gene>
<dbReference type="NCBIfam" id="NF033831">
    <property type="entry name" value="sce7725_fam"/>
    <property type="match status" value="1"/>
</dbReference>
<organism evidence="1 2">
    <name type="scientific">Bifidobacterium stellenboschense</name>
    <dbReference type="NCBI Taxonomy" id="762211"/>
    <lineage>
        <taxon>Bacteria</taxon>
        <taxon>Bacillati</taxon>
        <taxon>Actinomycetota</taxon>
        <taxon>Actinomycetes</taxon>
        <taxon>Bifidobacteriales</taxon>
        <taxon>Bifidobacteriaceae</taxon>
        <taxon>Bifidobacterium</taxon>
    </lineage>
</organism>